<dbReference type="EMBL" id="AB712291">
    <property type="protein sequence ID" value="BAM44950.1"/>
    <property type="molecule type" value="Genomic_DNA"/>
</dbReference>
<dbReference type="RefSeq" id="YP_006742215.1">
    <property type="nucleotide sequence ID" value="NC_018086.1"/>
</dbReference>
<sequence length="69" mass="8509">MFIVKIYRENSNRRLKLFHTSEEAENYVLRKLKGTDKKTIEVFEWDNIALELSYWNQSTREQESYILEY</sequence>
<dbReference type="OrthoDB" id="23923at10239"/>
<organism evidence="1 2">
    <name type="scientific">Enterococcus phage BC611</name>
    <dbReference type="NCBI Taxonomy" id="1173135"/>
    <lineage>
        <taxon>Viruses</taxon>
        <taxon>Duplodnaviria</taxon>
        <taxon>Heunggongvirae</taxon>
        <taxon>Uroviricota</taxon>
        <taxon>Caudoviricetes</taxon>
        <taxon>Saphexavirus</taxon>
        <taxon>Saphexavirus BC611</taxon>
    </lineage>
</organism>
<protein>
    <submittedName>
        <fullName evidence="1">Uncharacterized protein</fullName>
    </submittedName>
</protein>
<dbReference type="Proteomes" id="UP000006172">
    <property type="component" value="Segment"/>
</dbReference>
<keyword evidence="2" id="KW-1185">Reference proteome</keyword>
<dbReference type="KEGG" id="vg:14517112"/>
<name>K0IX66_9CAUD</name>
<evidence type="ECO:0000313" key="2">
    <source>
        <dbReference type="Proteomes" id="UP000006172"/>
    </source>
</evidence>
<evidence type="ECO:0000313" key="1">
    <source>
        <dbReference type="EMBL" id="BAM44950.1"/>
    </source>
</evidence>
<dbReference type="GeneID" id="14517112"/>
<reference evidence="1 2" key="1">
    <citation type="journal article" date="2012" name="J. Virol.">
        <title>Complete Genome Sequence of Bacteriophage BC-611 Specifically Infecting Enterococcus faecalis Strain NP-10011.</title>
        <authorList>
            <person name="Horiuchi T."/>
            <person name="Sakka M."/>
            <person name="Hayashi A."/>
            <person name="Shimada T."/>
            <person name="Kimura T."/>
            <person name="Sakka K."/>
        </authorList>
    </citation>
    <scope>NUCLEOTIDE SEQUENCE [LARGE SCALE GENOMIC DNA]</scope>
</reference>
<proteinExistence type="predicted"/>
<accession>K0IX66</accession>